<evidence type="ECO:0000256" key="1">
    <source>
        <dbReference type="SAM" id="MobiDB-lite"/>
    </source>
</evidence>
<feature type="region of interest" description="Disordered" evidence="1">
    <location>
        <begin position="84"/>
        <end position="196"/>
    </location>
</feature>
<feature type="compositionally biased region" description="Basic and acidic residues" evidence="1">
    <location>
        <begin position="133"/>
        <end position="142"/>
    </location>
</feature>
<protein>
    <submittedName>
        <fullName evidence="2">Uncharacterized protein</fullName>
    </submittedName>
</protein>
<keyword evidence="3" id="KW-1185">Reference proteome</keyword>
<comment type="caution">
    <text evidence="2">The sequence shown here is derived from an EMBL/GenBank/DDBJ whole genome shotgun (WGS) entry which is preliminary data.</text>
</comment>
<accession>A0AAW0AV02</accession>
<dbReference type="AlphaFoldDB" id="A0AAW0AV02"/>
<sequence length="196" mass="21693">MGEIADRPAMDVILNSVGAFIERISEHYRNPHWEVPRARQHEFLLPPGFRVPRESARQLPDFELWDNKGIRDAPLEAWLQIASSAPPALTSEPSPQRVRPPGRRARATSSSRAGTPLGGPPLTSGAEGGFEPEFSKRKRADEEVVAPSSKGLAGNKAEDKVEVLPDLPHKRAKTRVHGDQRQGSGSPVVRSRWREH</sequence>
<evidence type="ECO:0000313" key="3">
    <source>
        <dbReference type="Proteomes" id="UP001362999"/>
    </source>
</evidence>
<dbReference type="Proteomes" id="UP001362999">
    <property type="component" value="Unassembled WGS sequence"/>
</dbReference>
<organism evidence="2 3">
    <name type="scientific">Favolaschia claudopus</name>
    <dbReference type="NCBI Taxonomy" id="2862362"/>
    <lineage>
        <taxon>Eukaryota</taxon>
        <taxon>Fungi</taxon>
        <taxon>Dikarya</taxon>
        <taxon>Basidiomycota</taxon>
        <taxon>Agaricomycotina</taxon>
        <taxon>Agaricomycetes</taxon>
        <taxon>Agaricomycetidae</taxon>
        <taxon>Agaricales</taxon>
        <taxon>Marasmiineae</taxon>
        <taxon>Mycenaceae</taxon>
        <taxon>Favolaschia</taxon>
    </lineage>
</organism>
<proteinExistence type="predicted"/>
<name>A0AAW0AV02_9AGAR</name>
<reference evidence="2 3" key="1">
    <citation type="journal article" date="2024" name="J Genomics">
        <title>Draft genome sequencing and assembly of Favolaschia claudopus CIRM-BRFM 2984 isolated from oak limbs.</title>
        <authorList>
            <person name="Navarro D."/>
            <person name="Drula E."/>
            <person name="Chaduli D."/>
            <person name="Cazenave R."/>
            <person name="Ahrendt S."/>
            <person name="Wang J."/>
            <person name="Lipzen A."/>
            <person name="Daum C."/>
            <person name="Barry K."/>
            <person name="Grigoriev I.V."/>
            <person name="Favel A."/>
            <person name="Rosso M.N."/>
            <person name="Martin F."/>
        </authorList>
    </citation>
    <scope>NUCLEOTIDE SEQUENCE [LARGE SCALE GENOMIC DNA]</scope>
    <source>
        <strain evidence="2 3">CIRM-BRFM 2984</strain>
    </source>
</reference>
<evidence type="ECO:0000313" key="2">
    <source>
        <dbReference type="EMBL" id="KAK7016960.1"/>
    </source>
</evidence>
<dbReference type="EMBL" id="JAWWNJ010000049">
    <property type="protein sequence ID" value="KAK7016960.1"/>
    <property type="molecule type" value="Genomic_DNA"/>
</dbReference>
<feature type="compositionally biased region" description="Basic and acidic residues" evidence="1">
    <location>
        <begin position="156"/>
        <end position="169"/>
    </location>
</feature>
<feature type="compositionally biased region" description="Low complexity" evidence="1">
    <location>
        <begin position="107"/>
        <end position="123"/>
    </location>
</feature>
<gene>
    <name evidence="2" type="ORF">R3P38DRAFT_2785647</name>
</gene>